<dbReference type="STRING" id="670386.D3BV77"/>
<proteinExistence type="inferred from homology"/>
<name>D3BV77_HETP5</name>
<dbReference type="PANTHER" id="PTHR48228:SF5">
    <property type="entry name" value="ALPHA-METHYLACYL-COA RACEMASE"/>
    <property type="match status" value="1"/>
</dbReference>
<dbReference type="Gene3D" id="3.40.50.10540">
    <property type="entry name" value="Crotonobetainyl-coa:carnitine coa-transferase, domain 1"/>
    <property type="match status" value="1"/>
</dbReference>
<dbReference type="InParanoid" id="D3BV77"/>
<dbReference type="Gene3D" id="3.30.1540.10">
    <property type="entry name" value="formyl-coa transferase, domain 3"/>
    <property type="match status" value="1"/>
</dbReference>
<dbReference type="GO" id="GO:0003824">
    <property type="term" value="F:catalytic activity"/>
    <property type="evidence" value="ECO:0007669"/>
    <property type="project" value="InterPro"/>
</dbReference>
<keyword evidence="3" id="KW-1185">Reference proteome</keyword>
<comment type="caution">
    <text evidence="2">The sequence shown here is derived from an EMBL/GenBank/DDBJ whole genome shotgun (WGS) entry which is preliminary data.</text>
</comment>
<dbReference type="InterPro" id="IPR003673">
    <property type="entry name" value="CoA-Trfase_fam_III"/>
</dbReference>
<dbReference type="Pfam" id="PF02515">
    <property type="entry name" value="CoA_transf_3"/>
    <property type="match status" value="1"/>
</dbReference>
<dbReference type="AlphaFoldDB" id="D3BV77"/>
<protein>
    <recommendedName>
        <fullName evidence="4">Alpha-methylacyl-CoA racemase</fullName>
    </recommendedName>
</protein>
<accession>D3BV77</accession>
<dbReference type="OMA" id="VVIDPFR"/>
<dbReference type="InterPro" id="IPR044855">
    <property type="entry name" value="CoA-Trfase_III_dom3_sf"/>
</dbReference>
<dbReference type="PANTHER" id="PTHR48228">
    <property type="entry name" value="SUCCINYL-COA--D-CITRAMALATE COA-TRANSFERASE"/>
    <property type="match status" value="1"/>
</dbReference>
<dbReference type="Proteomes" id="UP000001396">
    <property type="component" value="Unassembled WGS sequence"/>
</dbReference>
<evidence type="ECO:0000313" key="2">
    <source>
        <dbReference type="EMBL" id="EFA74634.1"/>
    </source>
</evidence>
<gene>
    <name evidence="2" type="ORF">PPL_11602</name>
</gene>
<sequence>MEDLNLPLEGLVVLEMSGLAPVPYCGLILADFGATVIRVDRVVGDSIVSQPIDQLTRGKHSIAINLKHKEGVEVLRSLAKKADVLIDSYRPGVMEKLGLSPESLMSEAPRLIYARLTGFGQTGPYALRAGHDINYIALSGALSVLGRRGQAPLFPSNILGDFASGGMMCALGIMFALYERKSTGRGKLIDSSMMDGAAYLATFIYKLRVGRTGWWDNDRGCNALDSGAHFYEVYETLDHKYISVGAIEGPFYSELLKGMGLAERTDLPDQTDQTQWPRMKQLFKEIFAKKTRDEWEQIFMGTDACVAPVLEMHELTGHPQATARQLVFKGDNGLDVMMAPRLFDVQNTTKLSIQQQQQQQIDQLSTKKLVVEGANTVTVLKKFGFESDDIDRLIESKNMNRTC</sequence>
<dbReference type="RefSeq" id="XP_020426768.1">
    <property type="nucleotide sequence ID" value="XM_020582352.1"/>
</dbReference>
<dbReference type="SUPFAM" id="SSF89796">
    <property type="entry name" value="CoA-transferase family III (CaiB/BaiF)"/>
    <property type="match status" value="1"/>
</dbReference>
<dbReference type="InterPro" id="IPR050509">
    <property type="entry name" value="CoA-transferase_III"/>
</dbReference>
<reference evidence="2 3" key="1">
    <citation type="journal article" date="2011" name="Genome Res.">
        <title>Phylogeny-wide analysis of social amoeba genomes highlights ancient origins for complex intercellular communication.</title>
        <authorList>
            <person name="Heidel A.J."/>
            <person name="Lawal H.M."/>
            <person name="Felder M."/>
            <person name="Schilde C."/>
            <person name="Helps N.R."/>
            <person name="Tunggal B."/>
            <person name="Rivero F."/>
            <person name="John U."/>
            <person name="Schleicher M."/>
            <person name="Eichinger L."/>
            <person name="Platzer M."/>
            <person name="Noegel A.A."/>
            <person name="Schaap P."/>
            <person name="Gloeckner G."/>
        </authorList>
    </citation>
    <scope>NUCLEOTIDE SEQUENCE [LARGE SCALE GENOMIC DNA]</scope>
    <source>
        <strain evidence="3">ATCC 26659 / Pp 5 / PN500</strain>
    </source>
</reference>
<dbReference type="EMBL" id="ADBJ01000062">
    <property type="protein sequence ID" value="EFA74634.1"/>
    <property type="molecule type" value="Genomic_DNA"/>
</dbReference>
<dbReference type="InterPro" id="IPR023606">
    <property type="entry name" value="CoA-Trfase_III_dom_1_sf"/>
</dbReference>
<evidence type="ECO:0008006" key="4">
    <source>
        <dbReference type="Google" id="ProtNLM"/>
    </source>
</evidence>
<evidence type="ECO:0000313" key="3">
    <source>
        <dbReference type="Proteomes" id="UP000001396"/>
    </source>
</evidence>
<organism evidence="2 3">
    <name type="scientific">Heterostelium pallidum (strain ATCC 26659 / Pp 5 / PN500)</name>
    <name type="common">Cellular slime mold</name>
    <name type="synonym">Polysphondylium pallidum</name>
    <dbReference type="NCBI Taxonomy" id="670386"/>
    <lineage>
        <taxon>Eukaryota</taxon>
        <taxon>Amoebozoa</taxon>
        <taxon>Evosea</taxon>
        <taxon>Eumycetozoa</taxon>
        <taxon>Dictyostelia</taxon>
        <taxon>Acytosteliales</taxon>
        <taxon>Acytosteliaceae</taxon>
        <taxon>Heterostelium</taxon>
    </lineage>
</organism>
<evidence type="ECO:0000256" key="1">
    <source>
        <dbReference type="ARBA" id="ARBA00008383"/>
    </source>
</evidence>
<dbReference type="GeneID" id="31367070"/>
<comment type="similarity">
    <text evidence="1">Belongs to the CoA-transferase III family.</text>
</comment>